<evidence type="ECO:0000313" key="2">
    <source>
        <dbReference type="EMBL" id="PSV00899.1"/>
    </source>
</evidence>
<dbReference type="RefSeq" id="WP_107288626.1">
    <property type="nucleotide sequence ID" value="NZ_PYNF01000002.1"/>
</dbReference>
<evidence type="ECO:0000313" key="3">
    <source>
        <dbReference type="Proteomes" id="UP000241426"/>
    </source>
</evidence>
<proteinExistence type="predicted"/>
<dbReference type="Proteomes" id="UP000241426">
    <property type="component" value="Unassembled WGS sequence"/>
</dbReference>
<evidence type="ECO:0000256" key="1">
    <source>
        <dbReference type="SAM" id="Coils"/>
    </source>
</evidence>
<protein>
    <recommendedName>
        <fullName evidence="4">PspA/IM30 family protein</fullName>
    </recommendedName>
</protein>
<dbReference type="EMBL" id="PYNF01000002">
    <property type="protein sequence ID" value="PSV00899.1"/>
    <property type="molecule type" value="Genomic_DNA"/>
</dbReference>
<gene>
    <name evidence="2" type="ORF">C9J27_02410</name>
</gene>
<dbReference type="AlphaFoldDB" id="A0A2T3KM70"/>
<evidence type="ECO:0008006" key="4">
    <source>
        <dbReference type="Google" id="ProtNLM"/>
    </source>
</evidence>
<keyword evidence="1" id="KW-0175">Coiled coil</keyword>
<comment type="caution">
    <text evidence="2">The sequence shown here is derived from an EMBL/GenBank/DDBJ whole genome shotgun (WGS) entry which is preliminary data.</text>
</comment>
<accession>A0A2T3KM70</accession>
<feature type="coiled-coil region" evidence="1">
    <location>
        <begin position="28"/>
        <end position="76"/>
    </location>
</feature>
<reference evidence="2 3" key="1">
    <citation type="submission" date="2018-01" db="EMBL/GenBank/DDBJ databases">
        <title>Whole genome sequencing of Histamine producing bacteria.</title>
        <authorList>
            <person name="Butler K."/>
        </authorList>
    </citation>
    <scope>NUCLEOTIDE SEQUENCE [LARGE SCALE GENOMIC DNA]</scope>
    <source>
        <strain evidence="2 3">FS-7.2</strain>
    </source>
</reference>
<name>A0A2T3KM70_9GAMM</name>
<organism evidence="2 3">
    <name type="scientific">Photobacterium kishitanii</name>
    <dbReference type="NCBI Taxonomy" id="318456"/>
    <lineage>
        <taxon>Bacteria</taxon>
        <taxon>Pseudomonadati</taxon>
        <taxon>Pseudomonadota</taxon>
        <taxon>Gammaproteobacteria</taxon>
        <taxon>Vibrionales</taxon>
        <taxon>Vibrionaceae</taxon>
        <taxon>Photobacterium</taxon>
    </lineage>
</organism>
<sequence length="236" mass="26586">MGLLNTVCQFLKIGAHNADESLNSAFQLDLVQQENRDHEEKLRKAKDVFNNNTAILMEKKREEKSLEETIRSVLAEGKKAHEKYTNALNDNNTEEANEWAEIMSGLGTDVTKLKSNKDLVSESVRLLEAQVAECNNIVKAFEKSIKQTAEEIEAIKVQEQFNDCNAQIIDSMKGLSIDDTDTKSKLDKYRKDVQRKSDLNSIKMADRQEPKSASEAFKAKINAEGEGLNAALEMFK</sequence>